<sequence length="60" mass="6637">MDMSCFLKEIGLDHDDVLVHLGPSPHALKPSMKSKSSIYQPEKPNETLCPSGRDARTDVL</sequence>
<proteinExistence type="predicted"/>
<dbReference type="Proteomes" id="UP000004994">
    <property type="component" value="Chromosome 6"/>
</dbReference>
<name>A0A3Q7HLV6_SOLLC</name>
<evidence type="ECO:0000313" key="2">
    <source>
        <dbReference type="EnsemblPlants" id="Solyc06g036180.3.1"/>
    </source>
</evidence>
<dbReference type="EnsemblPlants" id="Solyc06g036180.3.1">
    <property type="protein sequence ID" value="Solyc06g036180.3.1"/>
    <property type="gene ID" value="Solyc06g036180.3"/>
</dbReference>
<reference evidence="2" key="2">
    <citation type="submission" date="2019-01" db="UniProtKB">
        <authorList>
            <consortium name="EnsemblPlants"/>
        </authorList>
    </citation>
    <scope>IDENTIFICATION</scope>
    <source>
        <strain evidence="2">cv. Heinz 1706</strain>
    </source>
</reference>
<dbReference type="AlphaFoldDB" id="A0A3Q7HLV6"/>
<protein>
    <submittedName>
        <fullName evidence="2">Uncharacterized protein</fullName>
    </submittedName>
</protein>
<dbReference type="PaxDb" id="4081-Solyc06g036180.2.1"/>
<dbReference type="InParanoid" id="A0A3Q7HLV6"/>
<dbReference type="Gramene" id="Solyc06g036180.3.1">
    <property type="protein sequence ID" value="Solyc06g036180.3.1"/>
    <property type="gene ID" value="Solyc06g036180.3"/>
</dbReference>
<organism evidence="2">
    <name type="scientific">Solanum lycopersicum</name>
    <name type="common">Tomato</name>
    <name type="synonym">Lycopersicon esculentum</name>
    <dbReference type="NCBI Taxonomy" id="4081"/>
    <lineage>
        <taxon>Eukaryota</taxon>
        <taxon>Viridiplantae</taxon>
        <taxon>Streptophyta</taxon>
        <taxon>Embryophyta</taxon>
        <taxon>Tracheophyta</taxon>
        <taxon>Spermatophyta</taxon>
        <taxon>Magnoliopsida</taxon>
        <taxon>eudicotyledons</taxon>
        <taxon>Gunneridae</taxon>
        <taxon>Pentapetalae</taxon>
        <taxon>asterids</taxon>
        <taxon>lamiids</taxon>
        <taxon>Solanales</taxon>
        <taxon>Solanaceae</taxon>
        <taxon>Solanoideae</taxon>
        <taxon>Solaneae</taxon>
        <taxon>Solanum</taxon>
        <taxon>Solanum subgen. Lycopersicon</taxon>
    </lineage>
</organism>
<feature type="region of interest" description="Disordered" evidence="1">
    <location>
        <begin position="25"/>
        <end position="60"/>
    </location>
</feature>
<evidence type="ECO:0000256" key="1">
    <source>
        <dbReference type="SAM" id="MobiDB-lite"/>
    </source>
</evidence>
<evidence type="ECO:0000313" key="3">
    <source>
        <dbReference type="Proteomes" id="UP000004994"/>
    </source>
</evidence>
<accession>A0A3Q7HLV6</accession>
<keyword evidence="3" id="KW-1185">Reference proteome</keyword>
<reference evidence="2" key="1">
    <citation type="journal article" date="2012" name="Nature">
        <title>The tomato genome sequence provides insights into fleshy fruit evolution.</title>
        <authorList>
            <consortium name="Tomato Genome Consortium"/>
        </authorList>
    </citation>
    <scope>NUCLEOTIDE SEQUENCE [LARGE SCALE GENOMIC DNA]</scope>
    <source>
        <strain evidence="2">cv. Heinz 1706</strain>
    </source>
</reference>